<dbReference type="EMBL" id="MEWG01000024">
    <property type="protein sequence ID" value="OGC77227.1"/>
    <property type="molecule type" value="Genomic_DNA"/>
</dbReference>
<accession>A0A1F4X6C5</accession>
<organism evidence="1 2">
    <name type="scientific">candidate division WWE3 bacterium RIFOXYD1_FULL_39_9</name>
    <dbReference type="NCBI Taxonomy" id="1802649"/>
    <lineage>
        <taxon>Bacteria</taxon>
        <taxon>Katanobacteria</taxon>
    </lineage>
</organism>
<dbReference type="Proteomes" id="UP000176815">
    <property type="component" value="Unassembled WGS sequence"/>
</dbReference>
<evidence type="ECO:0000313" key="2">
    <source>
        <dbReference type="Proteomes" id="UP000176815"/>
    </source>
</evidence>
<sequence>MSNPVINNRCCKFAITKYCLENSYEVAKKLFSSGLIIYKAEFTDFGNTIEYHAFHEKLPVTEPGYLAPIYVVVITKIGDRKISITLENTTDKTRIKL</sequence>
<reference evidence="1 2" key="1">
    <citation type="journal article" date="2016" name="Nat. Commun.">
        <title>Thousands of microbial genomes shed light on interconnected biogeochemical processes in an aquifer system.</title>
        <authorList>
            <person name="Anantharaman K."/>
            <person name="Brown C.T."/>
            <person name="Hug L.A."/>
            <person name="Sharon I."/>
            <person name="Castelle C.J."/>
            <person name="Probst A.J."/>
            <person name="Thomas B.C."/>
            <person name="Singh A."/>
            <person name="Wilkins M.J."/>
            <person name="Karaoz U."/>
            <person name="Brodie E.L."/>
            <person name="Williams K.H."/>
            <person name="Hubbard S.S."/>
            <person name="Banfield J.F."/>
        </authorList>
    </citation>
    <scope>NUCLEOTIDE SEQUENCE [LARGE SCALE GENOMIC DNA]</scope>
</reference>
<evidence type="ECO:0000313" key="1">
    <source>
        <dbReference type="EMBL" id="OGC77227.1"/>
    </source>
</evidence>
<comment type="caution">
    <text evidence="1">The sequence shown here is derived from an EMBL/GenBank/DDBJ whole genome shotgun (WGS) entry which is preliminary data.</text>
</comment>
<proteinExistence type="predicted"/>
<gene>
    <name evidence="1" type="ORF">A2619_04380</name>
</gene>
<protein>
    <submittedName>
        <fullName evidence="1">Uncharacterized protein</fullName>
    </submittedName>
</protein>
<dbReference type="AlphaFoldDB" id="A0A1F4X6C5"/>
<name>A0A1F4X6C5_UNCKA</name>